<comment type="caution">
    <text evidence="1">The sequence shown here is derived from an EMBL/GenBank/DDBJ whole genome shotgun (WGS) entry which is preliminary data.</text>
</comment>
<dbReference type="Proteomes" id="UP000323732">
    <property type="component" value="Unassembled WGS sequence"/>
</dbReference>
<accession>A0A5D4SDF4</accession>
<name>A0A5D4SDF4_9BACI</name>
<evidence type="ECO:0000313" key="2">
    <source>
        <dbReference type="Proteomes" id="UP000323732"/>
    </source>
</evidence>
<gene>
    <name evidence="1" type="ORF">FZD47_21015</name>
</gene>
<dbReference type="AlphaFoldDB" id="A0A5D4SDF4"/>
<organism evidence="1 2">
    <name type="scientific">Bacillus infantis</name>
    <dbReference type="NCBI Taxonomy" id="324767"/>
    <lineage>
        <taxon>Bacteria</taxon>
        <taxon>Bacillati</taxon>
        <taxon>Bacillota</taxon>
        <taxon>Bacilli</taxon>
        <taxon>Bacillales</taxon>
        <taxon>Bacillaceae</taxon>
        <taxon>Bacillus</taxon>
    </lineage>
</organism>
<sequence length="260" mass="30479">MVMKVVGDAMCANENQLRRYLSRKISASQTSGHLKRLRKYGFVERHLCRLAFIEEDGEEFIKPPAPFTLGIAGHKLMKHMYTRDPFTPPDYWREQPLSIQRYVAMNEFRCLAVEAGVLRGWSWNPYIGGSPKYMRPMAVAKFDSLQGELQLLIDRPQMAQNFIGYLRTKLEQYRYLYEKSGAFMLDGFARKAIQVVCLYISSERMSRFIQEELRLHTYPFDVWILVDEWIEEKGLSGAFARVNQEGLKRIRIPIFEKKES</sequence>
<evidence type="ECO:0000313" key="1">
    <source>
        <dbReference type="EMBL" id="TYS60691.1"/>
    </source>
</evidence>
<dbReference type="EMBL" id="VTES01000006">
    <property type="protein sequence ID" value="TYS60691.1"/>
    <property type="molecule type" value="Genomic_DNA"/>
</dbReference>
<reference evidence="1 2" key="1">
    <citation type="submission" date="2019-08" db="EMBL/GenBank/DDBJ databases">
        <title>Bacillus genomes from the desert of Cuatro Cienegas, Coahuila.</title>
        <authorList>
            <person name="Olmedo-Alvarez G."/>
        </authorList>
    </citation>
    <scope>NUCLEOTIDE SEQUENCE [LARGE SCALE GENOMIC DNA]</scope>
    <source>
        <strain evidence="1 2">CH37_1T</strain>
    </source>
</reference>
<proteinExistence type="predicted"/>
<protein>
    <submittedName>
        <fullName evidence="1">Uncharacterized protein</fullName>
    </submittedName>
</protein>